<feature type="site" description="Positions MEP for the nucleophilic attack" evidence="3">
    <location>
        <position position="175"/>
    </location>
</feature>
<dbReference type="Gene3D" id="3.90.550.10">
    <property type="entry name" value="Spore Coat Polysaccharide Biosynthesis Protein SpsA, Chain A"/>
    <property type="match status" value="1"/>
</dbReference>
<name>A0A7G9S3Z2_9MICO</name>
<keyword evidence="1 3" id="KW-0808">Transferase</keyword>
<evidence type="ECO:0000256" key="2">
    <source>
        <dbReference type="ARBA" id="ARBA00022695"/>
    </source>
</evidence>
<gene>
    <name evidence="3 4" type="primary">ispD</name>
    <name evidence="4" type="ORF">H9L06_10015</name>
</gene>
<protein>
    <recommendedName>
        <fullName evidence="3">2-C-methyl-D-erythritol 4-phosphate cytidylyltransferase</fullName>
        <ecNumber evidence="3">2.7.7.60</ecNumber>
    </recommendedName>
    <alternativeName>
        <fullName evidence="3">4-diphosphocytidyl-2C-methyl-D-erythritol synthase</fullName>
    </alternativeName>
    <alternativeName>
        <fullName evidence="3">MEP cytidylyltransferase</fullName>
        <shortName evidence="3">MCT</shortName>
    </alternativeName>
</protein>
<feature type="site" description="Transition state stabilizer" evidence="3">
    <location>
        <position position="32"/>
    </location>
</feature>
<dbReference type="KEGG" id="ldn:H9L06_10015"/>
<keyword evidence="3" id="KW-0414">Isoprene biosynthesis</keyword>
<dbReference type="Proteomes" id="UP000515934">
    <property type="component" value="Chromosome"/>
</dbReference>
<evidence type="ECO:0000256" key="1">
    <source>
        <dbReference type="ARBA" id="ARBA00022679"/>
    </source>
</evidence>
<sequence length="256" mass="26927">MSTAPDSSPVNLTPHELPALGVVLVAAGKGERLGAQTPKAFVELSGSTLIEHCVRAICALPHSGHLVVVVPDSHAAQALSIVEGVSHLTDGWEISVIPGGRERHESVRFGLSALSDHIEIALIHDAARPLTPTDQFERVGAEVHRTGKPVIPALAVVDTVKRVGADGAVHETVDRSSLVSVQTPQGFPRELISAAHETLRDASNEADAPTDDAEVVQRAGATVLTVPGDPLAHKLTTPADLRLLEALLRVRSEGEK</sequence>
<comment type="catalytic activity">
    <reaction evidence="3">
        <text>2-C-methyl-D-erythritol 4-phosphate + CTP + H(+) = 4-CDP-2-C-methyl-D-erythritol + diphosphate</text>
        <dbReference type="Rhea" id="RHEA:13429"/>
        <dbReference type="ChEBI" id="CHEBI:15378"/>
        <dbReference type="ChEBI" id="CHEBI:33019"/>
        <dbReference type="ChEBI" id="CHEBI:37563"/>
        <dbReference type="ChEBI" id="CHEBI:57823"/>
        <dbReference type="ChEBI" id="CHEBI:58262"/>
        <dbReference type="EC" id="2.7.7.60"/>
    </reaction>
</comment>
<dbReference type="NCBIfam" id="TIGR00453">
    <property type="entry name" value="ispD"/>
    <property type="match status" value="1"/>
</dbReference>
<dbReference type="InterPro" id="IPR029044">
    <property type="entry name" value="Nucleotide-diphossugar_trans"/>
</dbReference>
<dbReference type="InterPro" id="IPR001228">
    <property type="entry name" value="IspD"/>
</dbReference>
<dbReference type="InterPro" id="IPR034683">
    <property type="entry name" value="IspD/TarI"/>
</dbReference>
<evidence type="ECO:0000313" key="4">
    <source>
        <dbReference type="EMBL" id="QNN62567.1"/>
    </source>
</evidence>
<dbReference type="InterPro" id="IPR050088">
    <property type="entry name" value="IspD/TarI_cytidylyltransf_bact"/>
</dbReference>
<dbReference type="HAMAP" id="MF_00108">
    <property type="entry name" value="IspD"/>
    <property type="match status" value="1"/>
</dbReference>
<proteinExistence type="inferred from homology"/>
<keyword evidence="2 3" id="KW-0548">Nucleotidyltransferase</keyword>
<keyword evidence="5" id="KW-1185">Reference proteome</keyword>
<dbReference type="EC" id="2.7.7.60" evidence="3"/>
<comment type="similarity">
    <text evidence="3">Belongs to the IspD/TarI cytidylyltransferase family. IspD subfamily.</text>
</comment>
<dbReference type="AlphaFoldDB" id="A0A7G9S3Z2"/>
<dbReference type="Pfam" id="PF01128">
    <property type="entry name" value="IspD"/>
    <property type="match status" value="1"/>
</dbReference>
<dbReference type="FunFam" id="3.90.550.10:FF:000003">
    <property type="entry name" value="2-C-methyl-D-erythritol 4-phosphate cytidylyltransferase"/>
    <property type="match status" value="1"/>
</dbReference>
<feature type="site" description="Positions MEP for the nucleophilic attack" evidence="3">
    <location>
        <position position="234"/>
    </location>
</feature>
<comment type="pathway">
    <text evidence="3">Isoprenoid biosynthesis; isopentenyl diphosphate biosynthesis via DXP pathway; isopentenyl diphosphate from 1-deoxy-D-xylulose 5-phosphate: step 2/6.</text>
</comment>
<dbReference type="PANTHER" id="PTHR32125">
    <property type="entry name" value="2-C-METHYL-D-ERYTHRITOL 4-PHOSPHATE CYTIDYLYLTRANSFERASE, CHLOROPLASTIC"/>
    <property type="match status" value="1"/>
</dbReference>
<dbReference type="PANTHER" id="PTHR32125:SF4">
    <property type="entry name" value="2-C-METHYL-D-ERYTHRITOL 4-PHOSPHATE CYTIDYLYLTRANSFERASE, CHLOROPLASTIC"/>
    <property type="match status" value="1"/>
</dbReference>
<feature type="site" description="Transition state stabilizer" evidence="3">
    <location>
        <position position="39"/>
    </location>
</feature>
<dbReference type="SUPFAM" id="SSF53448">
    <property type="entry name" value="Nucleotide-diphospho-sugar transferases"/>
    <property type="match status" value="1"/>
</dbReference>
<dbReference type="RefSeq" id="WP_187555037.1">
    <property type="nucleotide sequence ID" value="NZ_CP060716.1"/>
</dbReference>
<reference evidence="4 5" key="1">
    <citation type="submission" date="2020-08" db="EMBL/GenBank/DDBJ databases">
        <title>Genome sequence of Leucobacter denitrificans KACC 14055T.</title>
        <authorList>
            <person name="Hyun D.-W."/>
            <person name="Bae J.-W."/>
        </authorList>
    </citation>
    <scope>NUCLEOTIDE SEQUENCE [LARGE SCALE GENOMIC DNA]</scope>
    <source>
        <strain evidence="4 5">KACC 14055</strain>
    </source>
</reference>
<dbReference type="GO" id="GO:0050518">
    <property type="term" value="F:2-C-methyl-D-erythritol 4-phosphate cytidylyltransferase activity"/>
    <property type="evidence" value="ECO:0007669"/>
    <property type="project" value="UniProtKB-UniRule"/>
</dbReference>
<comment type="function">
    <text evidence="3">Catalyzes the formation of 4-diphosphocytidyl-2-C-methyl-D-erythritol from CTP and 2-C-methyl-D-erythritol 4-phosphate (MEP).</text>
</comment>
<evidence type="ECO:0000313" key="5">
    <source>
        <dbReference type="Proteomes" id="UP000515934"/>
    </source>
</evidence>
<accession>A0A7G9S3Z2</accession>
<dbReference type="EMBL" id="CP060716">
    <property type="protein sequence ID" value="QNN62567.1"/>
    <property type="molecule type" value="Genomic_DNA"/>
</dbReference>
<organism evidence="4 5">
    <name type="scientific">Leucobacter denitrificans</name>
    <dbReference type="NCBI Taxonomy" id="683042"/>
    <lineage>
        <taxon>Bacteria</taxon>
        <taxon>Bacillati</taxon>
        <taxon>Actinomycetota</taxon>
        <taxon>Actinomycetes</taxon>
        <taxon>Micrococcales</taxon>
        <taxon>Microbacteriaceae</taxon>
        <taxon>Leucobacter</taxon>
    </lineage>
</organism>
<dbReference type="UniPathway" id="UPA00056">
    <property type="reaction ID" value="UER00093"/>
</dbReference>
<dbReference type="CDD" id="cd02516">
    <property type="entry name" value="CDP-ME_synthetase"/>
    <property type="match status" value="1"/>
</dbReference>
<dbReference type="GO" id="GO:0019288">
    <property type="term" value="P:isopentenyl diphosphate biosynthetic process, methylerythritol 4-phosphate pathway"/>
    <property type="evidence" value="ECO:0007669"/>
    <property type="project" value="UniProtKB-UniRule"/>
</dbReference>
<evidence type="ECO:0000256" key="3">
    <source>
        <dbReference type="HAMAP-Rule" id="MF_00108"/>
    </source>
</evidence>